<dbReference type="InterPro" id="IPR036812">
    <property type="entry name" value="NAD(P)_OxRdtase_dom_sf"/>
</dbReference>
<comment type="caution">
    <text evidence="4">The sequence shown here is derived from an EMBL/GenBank/DDBJ whole genome shotgun (WGS) entry which is preliminary data.</text>
</comment>
<dbReference type="Gene3D" id="3.20.20.100">
    <property type="entry name" value="NADP-dependent oxidoreductase domain"/>
    <property type="match status" value="1"/>
</dbReference>
<dbReference type="Proteomes" id="UP001553161">
    <property type="component" value="Unassembled WGS sequence"/>
</dbReference>
<dbReference type="RefSeq" id="WP_366191521.1">
    <property type="nucleotide sequence ID" value="NZ_JBFBVU010000002.1"/>
</dbReference>
<keyword evidence="5" id="KW-1185">Reference proteome</keyword>
<keyword evidence="1" id="KW-0560">Oxidoreductase</keyword>
<organism evidence="4 5">
    <name type="scientific">Meridianimarinicoccus marinus</name>
    <dbReference type="NCBI Taxonomy" id="3231483"/>
    <lineage>
        <taxon>Bacteria</taxon>
        <taxon>Pseudomonadati</taxon>
        <taxon>Pseudomonadota</taxon>
        <taxon>Alphaproteobacteria</taxon>
        <taxon>Rhodobacterales</taxon>
        <taxon>Paracoccaceae</taxon>
        <taxon>Meridianimarinicoccus</taxon>
    </lineage>
</organism>
<feature type="domain" description="NADP-dependent oxidoreductase" evidence="3">
    <location>
        <begin position="21"/>
        <end position="310"/>
    </location>
</feature>
<dbReference type="InterPro" id="IPR050791">
    <property type="entry name" value="Aldo-Keto_reductase"/>
</dbReference>
<evidence type="ECO:0000256" key="1">
    <source>
        <dbReference type="ARBA" id="ARBA00023002"/>
    </source>
</evidence>
<evidence type="ECO:0000256" key="2">
    <source>
        <dbReference type="SAM" id="Phobius"/>
    </source>
</evidence>
<dbReference type="PANTHER" id="PTHR43625">
    <property type="entry name" value="AFLATOXIN B1 ALDEHYDE REDUCTASE"/>
    <property type="match status" value="1"/>
</dbReference>
<keyword evidence="2" id="KW-0812">Transmembrane</keyword>
<feature type="transmembrane region" description="Helical" evidence="2">
    <location>
        <begin position="12"/>
        <end position="34"/>
    </location>
</feature>
<name>A0ABV3L2P1_9RHOB</name>
<proteinExistence type="predicted"/>
<protein>
    <submittedName>
        <fullName evidence="4">Aldo/keto reductase</fullName>
    </submittedName>
</protein>
<dbReference type="PANTHER" id="PTHR43625:SF40">
    <property type="entry name" value="ALDO-KETO REDUCTASE YAKC [NADP(+)]"/>
    <property type="match status" value="1"/>
</dbReference>
<dbReference type="Pfam" id="PF00248">
    <property type="entry name" value="Aldo_ket_red"/>
    <property type="match status" value="1"/>
</dbReference>
<evidence type="ECO:0000259" key="3">
    <source>
        <dbReference type="Pfam" id="PF00248"/>
    </source>
</evidence>
<dbReference type="InterPro" id="IPR023210">
    <property type="entry name" value="NADP_OxRdtase_dom"/>
</dbReference>
<evidence type="ECO:0000313" key="5">
    <source>
        <dbReference type="Proteomes" id="UP001553161"/>
    </source>
</evidence>
<reference evidence="4 5" key="1">
    <citation type="submission" date="2024-07" db="EMBL/GenBank/DDBJ databases">
        <authorList>
            <person name="Kang M."/>
        </authorList>
    </citation>
    <scope>NUCLEOTIDE SEQUENCE [LARGE SCALE GENOMIC DNA]</scope>
    <source>
        <strain evidence="4 5">DFM31</strain>
    </source>
</reference>
<keyword evidence="2" id="KW-0472">Membrane</keyword>
<dbReference type="SUPFAM" id="SSF51430">
    <property type="entry name" value="NAD(P)-linked oxidoreductase"/>
    <property type="match status" value="1"/>
</dbReference>
<gene>
    <name evidence="4" type="ORF">AB0T83_03300</name>
</gene>
<accession>A0ABV3L2P1</accession>
<evidence type="ECO:0000313" key="4">
    <source>
        <dbReference type="EMBL" id="MEV8465809.1"/>
    </source>
</evidence>
<keyword evidence="2" id="KW-1133">Transmembrane helix</keyword>
<dbReference type="EMBL" id="JBFBVU010000002">
    <property type="protein sequence ID" value="MEV8465809.1"/>
    <property type="molecule type" value="Genomic_DNA"/>
</dbReference>
<sequence length="333" mass="36619">MSGIGGMPKRRLGAGGPAVAPIGFGGMSFAGFFGETTAEESFACMDAVVAAGIDFWDTSNIYGMGRSERVIGEYLAQSGAKVVLATKVGIVPGPPRRFDNSADHIRAELEASLTRLKQDRVELYYIHRREQERPVEEVVETMARLIEEGLIGGYGLSEVAPYTLRRAHAVHPCMAVQNEYSLWTRLPELGLIQTCAELGVAFVPFSPLARGMLVDRPVELAALGPKDFRRSNPRFVEPNYVLNRARIDGFRDFCHSRGWTTAAGALAWILDQGDQIIPIPATRTAAHFREWLDVAKITLTEADRAEIARLLPVGFAYGDRYADANIVGVERYC</sequence>